<keyword evidence="2" id="KW-1185">Reference proteome</keyword>
<sequence length="84" mass="9051">MEEAEWRGFLAGFHRVRPGVTERLLSRTDGEPYAWLTAPLRTTGGPVLDLACGSAPTRAELPGARWMGLDSAEEELAAAARAGR</sequence>
<accession>A0ABW3BGF9</accession>
<organism evidence="1 2">
    <name type="scientific">Streptomonospora algeriensis</name>
    <dbReference type="NCBI Taxonomy" id="995084"/>
    <lineage>
        <taxon>Bacteria</taxon>
        <taxon>Bacillati</taxon>
        <taxon>Actinomycetota</taxon>
        <taxon>Actinomycetes</taxon>
        <taxon>Streptosporangiales</taxon>
        <taxon>Nocardiopsidaceae</taxon>
        <taxon>Streptomonospora</taxon>
    </lineage>
</organism>
<gene>
    <name evidence="1" type="ORF">ACFQZU_14060</name>
</gene>
<dbReference type="EMBL" id="JBHTHR010000472">
    <property type="protein sequence ID" value="MFD0802432.1"/>
    <property type="molecule type" value="Genomic_DNA"/>
</dbReference>
<name>A0ABW3BGF9_9ACTN</name>
<evidence type="ECO:0000313" key="1">
    <source>
        <dbReference type="EMBL" id="MFD0802432.1"/>
    </source>
</evidence>
<protein>
    <recommendedName>
        <fullName evidence="3">Methyltransferase domain-containing protein</fullName>
    </recommendedName>
</protein>
<evidence type="ECO:0000313" key="2">
    <source>
        <dbReference type="Proteomes" id="UP001596956"/>
    </source>
</evidence>
<feature type="non-terminal residue" evidence="1">
    <location>
        <position position="84"/>
    </location>
</feature>
<evidence type="ECO:0008006" key="3">
    <source>
        <dbReference type="Google" id="ProtNLM"/>
    </source>
</evidence>
<dbReference type="SUPFAM" id="SSF53335">
    <property type="entry name" value="S-adenosyl-L-methionine-dependent methyltransferases"/>
    <property type="match status" value="1"/>
</dbReference>
<comment type="caution">
    <text evidence="1">The sequence shown here is derived from an EMBL/GenBank/DDBJ whole genome shotgun (WGS) entry which is preliminary data.</text>
</comment>
<reference evidence="2" key="1">
    <citation type="journal article" date="2019" name="Int. J. Syst. Evol. Microbiol.">
        <title>The Global Catalogue of Microorganisms (GCM) 10K type strain sequencing project: providing services to taxonomists for standard genome sequencing and annotation.</title>
        <authorList>
            <consortium name="The Broad Institute Genomics Platform"/>
            <consortium name="The Broad Institute Genome Sequencing Center for Infectious Disease"/>
            <person name="Wu L."/>
            <person name="Ma J."/>
        </authorList>
    </citation>
    <scope>NUCLEOTIDE SEQUENCE [LARGE SCALE GENOMIC DNA]</scope>
    <source>
        <strain evidence="2">CCUG 63369</strain>
    </source>
</reference>
<proteinExistence type="predicted"/>
<dbReference type="Proteomes" id="UP001596956">
    <property type="component" value="Unassembled WGS sequence"/>
</dbReference>
<dbReference type="InterPro" id="IPR029063">
    <property type="entry name" value="SAM-dependent_MTases_sf"/>
</dbReference>